<dbReference type="Proteomes" id="UP000605253">
    <property type="component" value="Unassembled WGS sequence"/>
</dbReference>
<dbReference type="SUPFAM" id="SSF52743">
    <property type="entry name" value="Subtilisin-like"/>
    <property type="match status" value="1"/>
</dbReference>
<feature type="active site" description="Charge relay system" evidence="6 7">
    <location>
        <position position="223"/>
    </location>
</feature>
<reference evidence="10" key="2">
    <citation type="submission" date="2020-09" db="EMBL/GenBank/DDBJ databases">
        <authorList>
            <person name="Sun Q."/>
            <person name="Zhou Y."/>
        </authorList>
    </citation>
    <scope>NUCLEOTIDE SEQUENCE</scope>
    <source>
        <strain evidence="10">CGMCC 1.12181</strain>
    </source>
</reference>
<dbReference type="Gene3D" id="2.60.120.260">
    <property type="entry name" value="Galactose-binding domain-like"/>
    <property type="match status" value="1"/>
</dbReference>
<dbReference type="PROSITE" id="PS00138">
    <property type="entry name" value="SUBTILASE_SER"/>
    <property type="match status" value="1"/>
</dbReference>
<dbReference type="InterPro" id="IPR007280">
    <property type="entry name" value="Peptidase_C_arc/bac"/>
</dbReference>
<dbReference type="GO" id="GO:0004252">
    <property type="term" value="F:serine-type endopeptidase activity"/>
    <property type="evidence" value="ECO:0007669"/>
    <property type="project" value="UniProtKB-UniRule"/>
</dbReference>
<dbReference type="FunFam" id="2.60.120.380:FF:000013">
    <property type="entry name" value="Alkaline serine protease"/>
    <property type="match status" value="1"/>
</dbReference>
<dbReference type="Gene3D" id="3.40.50.200">
    <property type="entry name" value="Peptidase S8/S53 domain"/>
    <property type="match status" value="1"/>
</dbReference>
<dbReference type="PROSITE" id="PS00137">
    <property type="entry name" value="SUBTILASE_HIS"/>
    <property type="match status" value="1"/>
</dbReference>
<comment type="similarity">
    <text evidence="1 7 8">Belongs to the peptidase S8 family.</text>
</comment>
<feature type="active site" description="Charge relay system" evidence="6 7">
    <location>
        <position position="375"/>
    </location>
</feature>
<evidence type="ECO:0000256" key="5">
    <source>
        <dbReference type="ARBA" id="ARBA00023145"/>
    </source>
</evidence>
<evidence type="ECO:0000256" key="2">
    <source>
        <dbReference type="ARBA" id="ARBA00022670"/>
    </source>
</evidence>
<evidence type="ECO:0000256" key="8">
    <source>
        <dbReference type="RuleBase" id="RU003355"/>
    </source>
</evidence>
<organism evidence="10 11">
    <name type="scientific">Marinicella pacifica</name>
    <dbReference type="NCBI Taxonomy" id="1171543"/>
    <lineage>
        <taxon>Bacteria</taxon>
        <taxon>Pseudomonadati</taxon>
        <taxon>Pseudomonadota</taxon>
        <taxon>Gammaproteobacteria</taxon>
        <taxon>Lysobacterales</taxon>
        <taxon>Marinicellaceae</taxon>
        <taxon>Marinicella</taxon>
    </lineage>
</organism>
<dbReference type="SUPFAM" id="SSF54897">
    <property type="entry name" value="Protease propeptides/inhibitors"/>
    <property type="match status" value="1"/>
</dbReference>
<evidence type="ECO:0000256" key="4">
    <source>
        <dbReference type="ARBA" id="ARBA00022825"/>
    </source>
</evidence>
<dbReference type="InterPro" id="IPR050131">
    <property type="entry name" value="Peptidase_S8_subtilisin-like"/>
</dbReference>
<dbReference type="GO" id="GO:0006508">
    <property type="term" value="P:proteolysis"/>
    <property type="evidence" value="ECO:0007669"/>
    <property type="project" value="UniProtKB-KW"/>
</dbReference>
<dbReference type="PROSITE" id="PS51829">
    <property type="entry name" value="P_HOMO_B"/>
    <property type="match status" value="1"/>
</dbReference>
<dbReference type="InterPro" id="IPR034193">
    <property type="entry name" value="PCSK9_ProteinaseK-like"/>
</dbReference>
<dbReference type="Pfam" id="PF01483">
    <property type="entry name" value="P_proprotein"/>
    <property type="match status" value="1"/>
</dbReference>
<keyword evidence="5" id="KW-0865">Zymogen</keyword>
<dbReference type="InterPro" id="IPR010259">
    <property type="entry name" value="S8pro/Inhibitor_I9"/>
</dbReference>
<feature type="active site" description="Charge relay system" evidence="6 7">
    <location>
        <position position="190"/>
    </location>
</feature>
<keyword evidence="2 7" id="KW-0645">Protease</keyword>
<dbReference type="Gene3D" id="3.30.70.80">
    <property type="entry name" value="Peptidase S8 propeptide/proteinase inhibitor I9"/>
    <property type="match status" value="1"/>
</dbReference>
<dbReference type="PRINTS" id="PR00723">
    <property type="entry name" value="SUBTILISIN"/>
</dbReference>
<dbReference type="InterPro" id="IPR002884">
    <property type="entry name" value="P_dom"/>
</dbReference>
<dbReference type="InterPro" id="IPR023828">
    <property type="entry name" value="Peptidase_S8_Ser-AS"/>
</dbReference>
<dbReference type="Pfam" id="PF00082">
    <property type="entry name" value="Peptidase_S8"/>
    <property type="match status" value="1"/>
</dbReference>
<dbReference type="InterPro" id="IPR036852">
    <property type="entry name" value="Peptidase_S8/S53_dom_sf"/>
</dbReference>
<dbReference type="PANTHER" id="PTHR43806">
    <property type="entry name" value="PEPTIDASE S8"/>
    <property type="match status" value="1"/>
</dbReference>
<evidence type="ECO:0000256" key="7">
    <source>
        <dbReference type="PROSITE-ProRule" id="PRU01240"/>
    </source>
</evidence>
<name>A0A917CEQ5_9GAMM</name>
<dbReference type="EMBL" id="BMEO01000001">
    <property type="protein sequence ID" value="GGF83873.1"/>
    <property type="molecule type" value="Genomic_DNA"/>
</dbReference>
<dbReference type="GO" id="GO:0005615">
    <property type="term" value="C:extracellular space"/>
    <property type="evidence" value="ECO:0007669"/>
    <property type="project" value="TreeGrafter"/>
</dbReference>
<evidence type="ECO:0000313" key="10">
    <source>
        <dbReference type="EMBL" id="GGF83873.1"/>
    </source>
</evidence>
<evidence type="ECO:0000313" key="11">
    <source>
        <dbReference type="Proteomes" id="UP000605253"/>
    </source>
</evidence>
<dbReference type="InterPro" id="IPR022398">
    <property type="entry name" value="Peptidase_S8_His-AS"/>
</dbReference>
<dbReference type="SUPFAM" id="SSF49785">
    <property type="entry name" value="Galactose-binding domain-like"/>
    <property type="match status" value="1"/>
</dbReference>
<dbReference type="AlphaFoldDB" id="A0A917CEQ5"/>
<proteinExistence type="inferred from homology"/>
<evidence type="ECO:0000259" key="9">
    <source>
        <dbReference type="PROSITE" id="PS51829"/>
    </source>
</evidence>
<dbReference type="Pfam" id="PF04151">
    <property type="entry name" value="PPC"/>
    <property type="match status" value="1"/>
</dbReference>
<dbReference type="Pfam" id="PF05922">
    <property type="entry name" value="Inhibitor_I9"/>
    <property type="match status" value="1"/>
</dbReference>
<sequence length="666" mass="68731">MKKLDFGACSPKIMLSNAIKQSLAAITLAAVCQTGVAQVSDNAHSAVSQIQGIHSSKRIPNQYIVVLKNDVVTESAARRVDRNFTLAQARAAVVQDMGVSLATQARGSLKQTYSSAIHGFVVQSESINHVEALLKDPRVDYIEADQIVSIGATQNNATWGLDRIDQANLPLDNSYNYDYDGSGVNAYVIDTGVRITHNQFGNRGRSGYTAINDGNGTNDCQGHGTHVAGTIGSTTYGVAKDATIYAVRVLGCDGSGSNSGVIGGVDWVAANHIKPAVANMSLGGGASSALDNAVNSAVSQGITMVVAAGNDNSNACSYSPARAASAITVGSTTSSDSRSSFSNYGSCLDIYAPGSSITSTWSTSNSATNTISGTSMASPHVAGVAALYLDEFPNATPSQVESAIENAAIPNKVTDARSGSPNLLLNNFSDTGGGPGPGPIDGTLSNGVAKTGLSGASGSQTFFTLQVPAGASNLSFVMSGGSGDADMYVKFGSKPTTSSYDCRPYRSGNNETCNISNVQAGTYHVMLRGYSSYSNVSLVGSYTAGGGGGSNFFQNTSNVTISSGAPSVVNSYINVSRSGGIGSITVKADIKHTYRGDLSVKIFTPTGASGTVHARNNPSDSGDNLLLNVNLNGGTLESQGQWRLEVTDHANQDGGYIDSWSIQFND</sequence>
<dbReference type="FunFam" id="3.40.50.200:FF:000014">
    <property type="entry name" value="Proteinase K"/>
    <property type="match status" value="1"/>
</dbReference>
<keyword evidence="3 7" id="KW-0378">Hydrolase</keyword>
<dbReference type="CDD" id="cd04077">
    <property type="entry name" value="Peptidases_S8_PCSK9_ProteinaseK_like"/>
    <property type="match status" value="1"/>
</dbReference>
<evidence type="ECO:0000256" key="3">
    <source>
        <dbReference type="ARBA" id="ARBA00022801"/>
    </source>
</evidence>
<dbReference type="PANTHER" id="PTHR43806:SF11">
    <property type="entry name" value="CEREVISIN-RELATED"/>
    <property type="match status" value="1"/>
</dbReference>
<protein>
    <submittedName>
        <fullName evidence="10">Alkaline serine protease</fullName>
    </submittedName>
</protein>
<dbReference type="Gene3D" id="2.60.120.380">
    <property type="match status" value="1"/>
</dbReference>
<keyword evidence="4 7" id="KW-0720">Serine protease</keyword>
<feature type="domain" description="P/Homo B" evidence="9">
    <location>
        <begin position="539"/>
        <end position="666"/>
    </location>
</feature>
<comment type="caution">
    <text evidence="10">The sequence shown here is derived from an EMBL/GenBank/DDBJ whole genome shotgun (WGS) entry which is preliminary data.</text>
</comment>
<dbReference type="InterPro" id="IPR008979">
    <property type="entry name" value="Galactose-bd-like_sf"/>
</dbReference>
<dbReference type="PROSITE" id="PS00136">
    <property type="entry name" value="SUBTILASE_ASP"/>
    <property type="match status" value="1"/>
</dbReference>
<evidence type="ECO:0000256" key="1">
    <source>
        <dbReference type="ARBA" id="ARBA00011073"/>
    </source>
</evidence>
<gene>
    <name evidence="10" type="ORF">GCM10011365_01010</name>
</gene>
<dbReference type="PROSITE" id="PS51892">
    <property type="entry name" value="SUBTILASE"/>
    <property type="match status" value="1"/>
</dbReference>
<keyword evidence="11" id="KW-1185">Reference proteome</keyword>
<dbReference type="InterPro" id="IPR023827">
    <property type="entry name" value="Peptidase_S8_Asp-AS"/>
</dbReference>
<dbReference type="InterPro" id="IPR037045">
    <property type="entry name" value="S8pro/Inhibitor_I9_sf"/>
</dbReference>
<dbReference type="RefSeq" id="WP_188363709.1">
    <property type="nucleotide sequence ID" value="NZ_BAABJF010000011.1"/>
</dbReference>
<accession>A0A917CEQ5</accession>
<reference evidence="10" key="1">
    <citation type="journal article" date="2014" name="Int. J. Syst. Evol. Microbiol.">
        <title>Complete genome sequence of Corynebacterium casei LMG S-19264T (=DSM 44701T), isolated from a smear-ripened cheese.</title>
        <authorList>
            <consortium name="US DOE Joint Genome Institute (JGI-PGF)"/>
            <person name="Walter F."/>
            <person name="Albersmeier A."/>
            <person name="Kalinowski J."/>
            <person name="Ruckert C."/>
        </authorList>
    </citation>
    <scope>NUCLEOTIDE SEQUENCE</scope>
    <source>
        <strain evidence="10">CGMCC 1.12181</strain>
    </source>
</reference>
<dbReference type="InterPro" id="IPR015500">
    <property type="entry name" value="Peptidase_S8_subtilisin-rel"/>
</dbReference>
<dbReference type="InterPro" id="IPR000209">
    <property type="entry name" value="Peptidase_S8/S53_dom"/>
</dbReference>
<evidence type="ECO:0000256" key="6">
    <source>
        <dbReference type="PIRSR" id="PIRSR615500-1"/>
    </source>
</evidence>